<sequence>MDTKKRIYNRVKAHLALKQIKNKVLAEHLEVSPQTVSKWCTNYSQPSIPELYEIAFFLNIDVIELLEPMSSFTLQK</sequence>
<feature type="domain" description="HTH cro/C1-type" evidence="1">
    <location>
        <begin position="25"/>
        <end position="65"/>
    </location>
</feature>
<dbReference type="Gene3D" id="1.10.260.40">
    <property type="entry name" value="lambda repressor-like DNA-binding domains"/>
    <property type="match status" value="1"/>
</dbReference>
<dbReference type="SUPFAM" id="SSF47413">
    <property type="entry name" value="lambda repressor-like DNA-binding domains"/>
    <property type="match status" value="1"/>
</dbReference>
<dbReference type="InterPro" id="IPR010982">
    <property type="entry name" value="Lambda_DNA-bd_dom_sf"/>
</dbReference>
<dbReference type="PROSITE" id="PS50943">
    <property type="entry name" value="HTH_CROC1"/>
    <property type="match status" value="1"/>
</dbReference>
<accession>A0A9E8NBB4</accession>
<name>A0A9E8NBB4_9BACT</name>
<evidence type="ECO:0000259" key="1">
    <source>
        <dbReference type="PROSITE" id="PS50943"/>
    </source>
</evidence>
<reference evidence="2" key="1">
    <citation type="submission" date="2022-11" db="EMBL/GenBank/DDBJ databases">
        <title>Dyadobacter pollutisoli sp. nov., isolated from plastic dumped soil.</title>
        <authorList>
            <person name="Kim J.M."/>
            <person name="Kim K.R."/>
            <person name="Lee J.K."/>
            <person name="Hao L."/>
            <person name="Jeon C.O."/>
        </authorList>
    </citation>
    <scope>NUCLEOTIDE SEQUENCE</scope>
    <source>
        <strain evidence="2">U1</strain>
    </source>
</reference>
<gene>
    <name evidence="2" type="ORF">ON006_26375</name>
</gene>
<dbReference type="RefSeq" id="WP_244824229.1">
    <property type="nucleotide sequence ID" value="NZ_CP112998.1"/>
</dbReference>
<dbReference type="CDD" id="cd00093">
    <property type="entry name" value="HTH_XRE"/>
    <property type="match status" value="1"/>
</dbReference>
<dbReference type="SMART" id="SM00530">
    <property type="entry name" value="HTH_XRE"/>
    <property type="match status" value="1"/>
</dbReference>
<keyword evidence="3" id="KW-1185">Reference proteome</keyword>
<evidence type="ECO:0000313" key="3">
    <source>
        <dbReference type="Proteomes" id="UP001164653"/>
    </source>
</evidence>
<evidence type="ECO:0000313" key="2">
    <source>
        <dbReference type="EMBL" id="WAC11247.1"/>
    </source>
</evidence>
<dbReference type="AlphaFoldDB" id="A0A9E8NBB4"/>
<organism evidence="2 3">
    <name type="scientific">Dyadobacter pollutisoli</name>
    <dbReference type="NCBI Taxonomy" id="2910158"/>
    <lineage>
        <taxon>Bacteria</taxon>
        <taxon>Pseudomonadati</taxon>
        <taxon>Bacteroidota</taxon>
        <taxon>Cytophagia</taxon>
        <taxon>Cytophagales</taxon>
        <taxon>Spirosomataceae</taxon>
        <taxon>Dyadobacter</taxon>
    </lineage>
</organism>
<dbReference type="KEGG" id="dpf:ON006_26375"/>
<dbReference type="Pfam" id="PF01381">
    <property type="entry name" value="HTH_3"/>
    <property type="match status" value="1"/>
</dbReference>
<dbReference type="InterPro" id="IPR001387">
    <property type="entry name" value="Cro/C1-type_HTH"/>
</dbReference>
<dbReference type="EMBL" id="CP112998">
    <property type="protein sequence ID" value="WAC11247.1"/>
    <property type="molecule type" value="Genomic_DNA"/>
</dbReference>
<proteinExistence type="predicted"/>
<protein>
    <submittedName>
        <fullName evidence="2">Helix-turn-helix transcriptional regulator</fullName>
    </submittedName>
</protein>
<dbReference type="Proteomes" id="UP001164653">
    <property type="component" value="Chromosome"/>
</dbReference>
<dbReference type="GO" id="GO:0003677">
    <property type="term" value="F:DNA binding"/>
    <property type="evidence" value="ECO:0007669"/>
    <property type="project" value="InterPro"/>
</dbReference>